<evidence type="ECO:0000313" key="1">
    <source>
        <dbReference type="EMBL" id="GBC04971.1"/>
    </source>
</evidence>
<dbReference type="AlphaFoldDB" id="A0A2Z6RRU8"/>
<name>A0A2Z6RRU8_9GLOM</name>
<gene>
    <name evidence="1" type="ORF">RclHR1_05980009</name>
</gene>
<keyword evidence="2" id="KW-1185">Reference proteome</keyword>
<organism evidence="1 2">
    <name type="scientific">Rhizophagus clarus</name>
    <dbReference type="NCBI Taxonomy" id="94130"/>
    <lineage>
        <taxon>Eukaryota</taxon>
        <taxon>Fungi</taxon>
        <taxon>Fungi incertae sedis</taxon>
        <taxon>Mucoromycota</taxon>
        <taxon>Glomeromycotina</taxon>
        <taxon>Glomeromycetes</taxon>
        <taxon>Glomerales</taxon>
        <taxon>Glomeraceae</taxon>
        <taxon>Rhizophagus</taxon>
    </lineage>
</organism>
<proteinExistence type="predicted"/>
<evidence type="ECO:0000313" key="2">
    <source>
        <dbReference type="Proteomes" id="UP000247702"/>
    </source>
</evidence>
<protein>
    <submittedName>
        <fullName evidence="1">Uncharacterized protein</fullName>
    </submittedName>
</protein>
<dbReference type="Proteomes" id="UP000247702">
    <property type="component" value="Unassembled WGS sequence"/>
</dbReference>
<comment type="caution">
    <text evidence="1">The sequence shown here is derived from an EMBL/GenBank/DDBJ whole genome shotgun (WGS) entry which is preliminary data.</text>
</comment>
<accession>A0A2Z6RRU8</accession>
<reference evidence="1 2" key="1">
    <citation type="submission" date="2017-11" db="EMBL/GenBank/DDBJ databases">
        <title>The genome of Rhizophagus clarus HR1 reveals common genetic basis of auxotrophy among arbuscular mycorrhizal fungi.</title>
        <authorList>
            <person name="Kobayashi Y."/>
        </authorList>
    </citation>
    <scope>NUCLEOTIDE SEQUENCE [LARGE SCALE GENOMIC DNA]</scope>
    <source>
        <strain evidence="1 2">HR1</strain>
    </source>
</reference>
<sequence length="329" mass="38019">MSTLNLGLQGVALKRDQMSSESETLFDMVNTLDDIRKKAQEYSDLEFELKESIAVSIPATEEEIAELFESIFNIDSTLKIEETTQAQIRRHPALVEFIKTHCRVRAYSFQIKKCNNPACLYCKPIRLPLNEFHNLSFLPDPIPSQDNTDHYATFQNVYGTETTEEYRPTYMQSQANAEPIPKSILIVTKIRGYINCKNCGKRRCVYSDKSLTCKEQEDYQQAMDLYSYSCGAPIFSDDYYLKEVVFVHTRISCDSPIEILYYSSRRSGNYPICYYCGEREDLVTSSQSLKERFKQIYPLCEGCQENGKEFYTKGEIKTNGRASKRRKHG</sequence>
<dbReference type="EMBL" id="BEXD01003979">
    <property type="protein sequence ID" value="GBC04971.1"/>
    <property type="molecule type" value="Genomic_DNA"/>
</dbReference>